<dbReference type="Proteomes" id="UP000292027">
    <property type="component" value="Unassembled WGS sequence"/>
</dbReference>
<evidence type="ECO:0000313" key="2">
    <source>
        <dbReference type="Proteomes" id="UP000292027"/>
    </source>
</evidence>
<sequence>MAFTVDDLQRLSDLTVSAWQDSLDRDWSAPAGNLSWTCLRTADHTVDTVLAPAIFLASRRLDDYPSYGISTPGPDAAPAVFVEALQTATRILIAVVGDATSDVRAVLWRRPRVEPRGPQAARAARTRRA</sequence>
<evidence type="ECO:0008006" key="3">
    <source>
        <dbReference type="Google" id="ProtNLM"/>
    </source>
</evidence>
<proteinExistence type="predicted"/>
<name>A0A4Q7X756_9ACTN</name>
<keyword evidence="2" id="KW-1185">Reference proteome</keyword>
<organism evidence="1 2">
    <name type="scientific">Kribbella rubisoli</name>
    <dbReference type="NCBI Taxonomy" id="3075929"/>
    <lineage>
        <taxon>Bacteria</taxon>
        <taxon>Bacillati</taxon>
        <taxon>Actinomycetota</taxon>
        <taxon>Actinomycetes</taxon>
        <taxon>Propionibacteriales</taxon>
        <taxon>Kribbellaceae</taxon>
        <taxon>Kribbella</taxon>
    </lineage>
</organism>
<dbReference type="RefSeq" id="WP_130440382.1">
    <property type="nucleotide sequence ID" value="NZ_SHKR01000011.1"/>
</dbReference>
<reference evidence="1 2" key="1">
    <citation type="journal article" date="2015" name="Stand. Genomic Sci.">
        <title>Genomic Encyclopedia of Bacterial and Archaeal Type Strains, Phase III: the genomes of soil and plant-associated and newly described type strains.</title>
        <authorList>
            <person name="Whitman W.B."/>
            <person name="Woyke T."/>
            <person name="Klenk H.P."/>
            <person name="Zhou Y."/>
            <person name="Lilburn T.G."/>
            <person name="Beck B.J."/>
            <person name="De Vos P."/>
            <person name="Vandamme P."/>
            <person name="Eisen J.A."/>
            <person name="Garrity G."/>
            <person name="Hugenholtz P."/>
            <person name="Kyrpides N.C."/>
        </authorList>
    </citation>
    <scope>NUCLEOTIDE SEQUENCE [LARGE SCALE GENOMIC DNA]</scope>
    <source>
        <strain evidence="1 2">VKM Ac-2540</strain>
    </source>
</reference>
<evidence type="ECO:0000313" key="1">
    <source>
        <dbReference type="EMBL" id="RZU18920.1"/>
    </source>
</evidence>
<gene>
    <name evidence="1" type="ORF">EV645_1122</name>
</gene>
<protein>
    <recommendedName>
        <fullName evidence="3">Mycothiol-dependent maleylpyruvate isomerase metal-binding domain-containing protein</fullName>
    </recommendedName>
</protein>
<dbReference type="AlphaFoldDB" id="A0A4Q7X756"/>
<dbReference type="EMBL" id="SHKR01000011">
    <property type="protein sequence ID" value="RZU18920.1"/>
    <property type="molecule type" value="Genomic_DNA"/>
</dbReference>
<comment type="caution">
    <text evidence="1">The sequence shown here is derived from an EMBL/GenBank/DDBJ whole genome shotgun (WGS) entry which is preliminary data.</text>
</comment>
<accession>A0A4Q7X756</accession>
<dbReference type="OrthoDB" id="4453346at2"/>